<dbReference type="GO" id="GO:0005874">
    <property type="term" value="C:microtubule"/>
    <property type="evidence" value="ECO:0007669"/>
    <property type="project" value="UniProtKB-KW"/>
</dbReference>
<dbReference type="PRINTS" id="PR00380">
    <property type="entry name" value="KINESINHEAVY"/>
</dbReference>
<evidence type="ECO:0000256" key="6">
    <source>
        <dbReference type="ARBA" id="ARBA00023212"/>
    </source>
</evidence>
<evidence type="ECO:0000256" key="4">
    <source>
        <dbReference type="ARBA" id="ARBA00022840"/>
    </source>
</evidence>
<gene>
    <name evidence="9" type="ORF">AAG570_011670</name>
</gene>
<feature type="domain" description="Kinesin motor" evidence="8">
    <location>
        <begin position="1"/>
        <end position="137"/>
    </location>
</feature>
<keyword evidence="10" id="KW-1185">Reference proteome</keyword>
<dbReference type="GO" id="GO:0005524">
    <property type="term" value="F:ATP binding"/>
    <property type="evidence" value="ECO:0007669"/>
    <property type="project" value="UniProtKB-KW"/>
</dbReference>
<keyword evidence="6" id="KW-0206">Cytoskeleton</keyword>
<keyword evidence="2" id="KW-0493">Microtubule</keyword>
<evidence type="ECO:0000256" key="7">
    <source>
        <dbReference type="PROSITE-ProRule" id="PRU00283"/>
    </source>
</evidence>
<protein>
    <recommendedName>
        <fullName evidence="8">Kinesin motor domain-containing protein</fullName>
    </recommendedName>
</protein>
<evidence type="ECO:0000256" key="5">
    <source>
        <dbReference type="ARBA" id="ARBA00023175"/>
    </source>
</evidence>
<dbReference type="InterPro" id="IPR027640">
    <property type="entry name" value="Kinesin-like_fam"/>
</dbReference>
<keyword evidence="3" id="KW-0547">Nucleotide-binding</keyword>
<sequence>MLNKFSSRSHSIFTIKLVKRRLSDNKIEITSCSFTLCDLAGVERHKKMENVAQHLRETQNINTSHLVLNRCFRIIRENQKSGEKSHVPFRDSKLTQILQRALTGTDKMAMIVNISQCLKLVQETQHVLRTSAEAHKIESVYKPPQRRKSRFLTAYNECRSK</sequence>
<dbReference type="SMART" id="SM00129">
    <property type="entry name" value="KISc"/>
    <property type="match status" value="1"/>
</dbReference>
<evidence type="ECO:0000256" key="3">
    <source>
        <dbReference type="ARBA" id="ARBA00022741"/>
    </source>
</evidence>
<reference evidence="9 10" key="1">
    <citation type="submission" date="2024-07" db="EMBL/GenBank/DDBJ databases">
        <title>Chromosome-level genome assembly of the water stick insect Ranatra chinensis (Heteroptera: Nepidae).</title>
        <authorList>
            <person name="Liu X."/>
        </authorList>
    </citation>
    <scope>NUCLEOTIDE SEQUENCE [LARGE SCALE GENOMIC DNA]</scope>
    <source>
        <strain evidence="9">Cailab_2021Rc</strain>
        <tissue evidence="9">Muscle</tissue>
    </source>
</reference>
<organism evidence="9 10">
    <name type="scientific">Ranatra chinensis</name>
    <dbReference type="NCBI Taxonomy" id="642074"/>
    <lineage>
        <taxon>Eukaryota</taxon>
        <taxon>Metazoa</taxon>
        <taxon>Ecdysozoa</taxon>
        <taxon>Arthropoda</taxon>
        <taxon>Hexapoda</taxon>
        <taxon>Insecta</taxon>
        <taxon>Pterygota</taxon>
        <taxon>Neoptera</taxon>
        <taxon>Paraneoptera</taxon>
        <taxon>Hemiptera</taxon>
        <taxon>Heteroptera</taxon>
        <taxon>Panheteroptera</taxon>
        <taxon>Nepomorpha</taxon>
        <taxon>Nepidae</taxon>
        <taxon>Ranatrinae</taxon>
        <taxon>Ranatra</taxon>
    </lineage>
</organism>
<keyword evidence="5" id="KW-0505">Motor protein</keyword>
<evidence type="ECO:0000313" key="9">
    <source>
        <dbReference type="EMBL" id="KAL1130422.1"/>
    </source>
</evidence>
<dbReference type="PANTHER" id="PTHR24115:SF1008">
    <property type="entry name" value="KINESIN-LIKE PROTEIN SUBITO"/>
    <property type="match status" value="1"/>
</dbReference>
<accession>A0ABD0YT11</accession>
<dbReference type="PROSITE" id="PS50067">
    <property type="entry name" value="KINESIN_MOTOR_2"/>
    <property type="match status" value="1"/>
</dbReference>
<dbReference type="AlphaFoldDB" id="A0ABD0YT11"/>
<comment type="similarity">
    <text evidence="7">Belongs to the TRAFAC class myosin-kinesin ATPase superfamily. Kinesin family.</text>
</comment>
<proteinExistence type="inferred from homology"/>
<dbReference type="InterPro" id="IPR027417">
    <property type="entry name" value="P-loop_NTPase"/>
</dbReference>
<evidence type="ECO:0000259" key="8">
    <source>
        <dbReference type="PROSITE" id="PS50067"/>
    </source>
</evidence>
<evidence type="ECO:0000256" key="1">
    <source>
        <dbReference type="ARBA" id="ARBA00004245"/>
    </source>
</evidence>
<dbReference type="InterPro" id="IPR001752">
    <property type="entry name" value="Kinesin_motor_dom"/>
</dbReference>
<keyword evidence="4" id="KW-0067">ATP-binding</keyword>
<dbReference type="SUPFAM" id="SSF52540">
    <property type="entry name" value="P-loop containing nucleoside triphosphate hydrolases"/>
    <property type="match status" value="1"/>
</dbReference>
<dbReference type="Proteomes" id="UP001558652">
    <property type="component" value="Unassembled WGS sequence"/>
</dbReference>
<comment type="caution">
    <text evidence="7">Lacks conserved residue(s) required for the propagation of feature annotation.</text>
</comment>
<dbReference type="InterPro" id="IPR036961">
    <property type="entry name" value="Kinesin_motor_dom_sf"/>
</dbReference>
<name>A0ABD0YT11_9HEMI</name>
<dbReference type="PANTHER" id="PTHR24115">
    <property type="entry name" value="KINESIN-RELATED"/>
    <property type="match status" value="1"/>
</dbReference>
<evidence type="ECO:0000256" key="2">
    <source>
        <dbReference type="ARBA" id="ARBA00022701"/>
    </source>
</evidence>
<comment type="caution">
    <text evidence="9">The sequence shown here is derived from an EMBL/GenBank/DDBJ whole genome shotgun (WGS) entry which is preliminary data.</text>
</comment>
<comment type="subcellular location">
    <subcellularLocation>
        <location evidence="1">Cytoplasm</location>
        <location evidence="1">Cytoskeleton</location>
    </subcellularLocation>
</comment>
<dbReference type="Pfam" id="PF00225">
    <property type="entry name" value="Kinesin"/>
    <property type="match status" value="1"/>
</dbReference>
<evidence type="ECO:0000313" key="10">
    <source>
        <dbReference type="Proteomes" id="UP001558652"/>
    </source>
</evidence>
<dbReference type="Gene3D" id="3.40.850.10">
    <property type="entry name" value="Kinesin motor domain"/>
    <property type="match status" value="1"/>
</dbReference>
<dbReference type="EMBL" id="JBFDAA010000007">
    <property type="protein sequence ID" value="KAL1130422.1"/>
    <property type="molecule type" value="Genomic_DNA"/>
</dbReference>
<keyword evidence="6" id="KW-0963">Cytoplasm</keyword>